<proteinExistence type="predicted"/>
<keyword evidence="1" id="KW-0812">Transmembrane</keyword>
<gene>
    <name evidence="2" type="ORF">EZ428_16840</name>
</gene>
<comment type="caution">
    <text evidence="2">The sequence shown here is derived from an EMBL/GenBank/DDBJ whole genome shotgun (WGS) entry which is preliminary data.</text>
</comment>
<evidence type="ECO:0000313" key="3">
    <source>
        <dbReference type="Proteomes" id="UP000292884"/>
    </source>
</evidence>
<dbReference type="AlphaFoldDB" id="A0A4R0MT49"/>
<keyword evidence="1" id="KW-1133">Transmembrane helix</keyword>
<dbReference type="OrthoDB" id="1117838at2"/>
<evidence type="ECO:0008006" key="4">
    <source>
        <dbReference type="Google" id="ProtNLM"/>
    </source>
</evidence>
<evidence type="ECO:0000313" key="2">
    <source>
        <dbReference type="EMBL" id="TCC89362.1"/>
    </source>
</evidence>
<accession>A0A4R0MT49</accession>
<reference evidence="2 3" key="1">
    <citation type="submission" date="2019-02" db="EMBL/GenBank/DDBJ databases">
        <title>Pedobacter sp. RP-1-13 sp. nov., isolated from Arctic soil.</title>
        <authorList>
            <person name="Dahal R.H."/>
        </authorList>
    </citation>
    <scope>NUCLEOTIDE SEQUENCE [LARGE SCALE GENOMIC DNA]</scope>
    <source>
        <strain evidence="2 3">RP-1-13</strain>
    </source>
</reference>
<dbReference type="Proteomes" id="UP000292884">
    <property type="component" value="Unassembled WGS sequence"/>
</dbReference>
<dbReference type="PROSITE" id="PS51257">
    <property type="entry name" value="PROKAR_LIPOPROTEIN"/>
    <property type="match status" value="1"/>
</dbReference>
<dbReference type="EMBL" id="SJSK01000004">
    <property type="protein sequence ID" value="TCC89362.1"/>
    <property type="molecule type" value="Genomic_DNA"/>
</dbReference>
<keyword evidence="3" id="KW-1185">Reference proteome</keyword>
<sequence>MEINKNLKYLFTLIFIVIVYSFSSCQKDDATADYARPVVEAYLIPGQALQVKVYYQKYLEDTISYGFPITGLALKVSDGTSNVSLTETKSGVYTFADPNFIKDNKSYALSFTYLDKTISAQTTIPTKPVNFKASSTQQEVPAMTFGSTPKTFIPVMYSWANAISDYYMLSIQNIETYPTAISRNTRLKSEVLVGQVSTYNTEAMNFSYAGNHKVLLFHINKEYNDALKNISGNSLNLTNPSTNVTNGLGIFTGLRADTLDLFVYQ</sequence>
<protein>
    <recommendedName>
        <fullName evidence="4">DUF4249 domain-containing protein</fullName>
    </recommendedName>
</protein>
<evidence type="ECO:0000256" key="1">
    <source>
        <dbReference type="SAM" id="Phobius"/>
    </source>
</evidence>
<name>A0A4R0MT49_9SPHI</name>
<keyword evidence="1" id="KW-0472">Membrane</keyword>
<organism evidence="2 3">
    <name type="scientific">Pedobacter frigiditerrae</name>
    <dbReference type="NCBI Taxonomy" id="2530452"/>
    <lineage>
        <taxon>Bacteria</taxon>
        <taxon>Pseudomonadati</taxon>
        <taxon>Bacteroidota</taxon>
        <taxon>Sphingobacteriia</taxon>
        <taxon>Sphingobacteriales</taxon>
        <taxon>Sphingobacteriaceae</taxon>
        <taxon>Pedobacter</taxon>
    </lineage>
</organism>
<feature type="transmembrane region" description="Helical" evidence="1">
    <location>
        <begin position="7"/>
        <end position="23"/>
    </location>
</feature>
<dbReference type="RefSeq" id="WP_131554349.1">
    <property type="nucleotide sequence ID" value="NZ_SJSK01000004.1"/>
</dbReference>